<sequence>MSAPAPARPAPGTGAQDPADAAPEAGRATAETRTAGHALRRSARWIALALVAVVIALVSLALGGAARQAEPLAPDSAAPGGTQALARVLAAQGVDVEVVGTLDAARAAAGDGDDTTLVLGPTSDRLDDARLAEVAGLATRTVLIAPDFRTLRALAPAVAAGGEAASASGALDAGCALPAAAAAGSLPADAPVFRLVDAPAAGVTTCFPDDTGSAWALVEVPSTRADGGTVTVLGADPVLTNERIAERGSAALALGVLGQRPRLVWYTPSPDDAAGDAPPTLGELTPGWVTPAIALAGLAAIAAAVWRGRRFGPLVVERLPVVVRADETAEGRARLYQRADARGHALDALRVGTVDRIASTLALGRLASVDDVVAASAAALREDPARVRALLLDDRPRGDRDLVDLAGRLAALERRVAAAAAPDGPARPEAARPADPADPADPPAPPRRMDP</sequence>
<feature type="compositionally biased region" description="Low complexity" evidence="1">
    <location>
        <begin position="417"/>
        <end position="434"/>
    </location>
</feature>
<feature type="compositionally biased region" description="Pro residues" evidence="1">
    <location>
        <begin position="439"/>
        <end position="451"/>
    </location>
</feature>
<dbReference type="Pfam" id="PF14258">
    <property type="entry name" value="DUF4350"/>
    <property type="match status" value="1"/>
</dbReference>
<feature type="region of interest" description="Disordered" evidence="1">
    <location>
        <begin position="1"/>
        <end position="33"/>
    </location>
</feature>
<dbReference type="RefSeq" id="WP_133065114.1">
    <property type="nucleotide sequence ID" value="NZ_CP040788.1"/>
</dbReference>
<feature type="region of interest" description="Disordered" evidence="1">
    <location>
        <begin position="417"/>
        <end position="451"/>
    </location>
</feature>
<dbReference type="InterPro" id="IPR025646">
    <property type="entry name" value="DUF4350"/>
</dbReference>
<feature type="compositionally biased region" description="Low complexity" evidence="1">
    <location>
        <begin position="17"/>
        <end position="33"/>
    </location>
</feature>
<dbReference type="Proteomes" id="UP000215316">
    <property type="component" value="Unassembled WGS sequence"/>
</dbReference>
<proteinExistence type="predicted"/>
<keyword evidence="2" id="KW-0812">Transmembrane</keyword>
<dbReference type="EMBL" id="MZMQ01000001">
    <property type="protein sequence ID" value="OQJ61600.1"/>
    <property type="molecule type" value="Genomic_DNA"/>
</dbReference>
<keyword evidence="2" id="KW-1133">Transmembrane helix</keyword>
<protein>
    <recommendedName>
        <fullName evidence="3">DUF4350 domain-containing protein</fullName>
    </recommendedName>
</protein>
<dbReference type="OrthoDB" id="5241668at2"/>
<keyword evidence="2" id="KW-0472">Membrane</keyword>
<accession>A0A225C741</accession>
<gene>
    <name evidence="4" type="ORF">B5P24_00360</name>
</gene>
<feature type="domain" description="DUF4350" evidence="3">
    <location>
        <begin position="74"/>
        <end position="257"/>
    </location>
</feature>
<evidence type="ECO:0000313" key="4">
    <source>
        <dbReference type="EMBL" id="OQJ61600.1"/>
    </source>
</evidence>
<evidence type="ECO:0000259" key="3">
    <source>
        <dbReference type="Pfam" id="PF14258"/>
    </source>
</evidence>
<evidence type="ECO:0000256" key="1">
    <source>
        <dbReference type="SAM" id="MobiDB-lite"/>
    </source>
</evidence>
<name>A0A225C741_9MICO</name>
<evidence type="ECO:0000313" key="5">
    <source>
        <dbReference type="Proteomes" id="UP000215316"/>
    </source>
</evidence>
<evidence type="ECO:0000256" key="2">
    <source>
        <dbReference type="SAM" id="Phobius"/>
    </source>
</evidence>
<comment type="caution">
    <text evidence="4">The sequence shown here is derived from an EMBL/GenBank/DDBJ whole genome shotgun (WGS) entry which is preliminary data.</text>
</comment>
<keyword evidence="5" id="KW-1185">Reference proteome</keyword>
<reference evidence="4" key="1">
    <citation type="submission" date="2017-08" db="EMBL/GenBank/DDBJ databases">
        <title>Genomes of multiple Clavibacter strains from different subspecies.</title>
        <authorList>
            <person name="Yuan X.-K."/>
            <person name="Li X.-S."/>
            <person name="Nie J."/>
            <person name="De Boer S.H."/>
        </authorList>
    </citation>
    <scope>NUCLEOTIDE SEQUENCE [LARGE SCALE GENOMIC DNA]</scope>
    <source>
        <strain evidence="4">ATCC 33566</strain>
    </source>
</reference>
<feature type="transmembrane region" description="Helical" evidence="2">
    <location>
        <begin position="45"/>
        <end position="66"/>
    </location>
</feature>
<organism evidence="4 5">
    <name type="scientific">Clavibacter tessellarius</name>
    <dbReference type="NCBI Taxonomy" id="31965"/>
    <lineage>
        <taxon>Bacteria</taxon>
        <taxon>Bacillati</taxon>
        <taxon>Actinomycetota</taxon>
        <taxon>Actinomycetes</taxon>
        <taxon>Micrococcales</taxon>
        <taxon>Microbacteriaceae</taxon>
        <taxon>Clavibacter</taxon>
    </lineage>
</organism>
<dbReference type="AlphaFoldDB" id="A0A225C741"/>